<dbReference type="PANTHER" id="PTHR33352:SF3">
    <property type="entry name" value="SLR1612 PROTEIN"/>
    <property type="match status" value="1"/>
</dbReference>
<protein>
    <recommendedName>
        <fullName evidence="3">Uma2 family endonuclease</fullName>
    </recommendedName>
</protein>
<comment type="caution">
    <text evidence="1">The sequence shown here is derived from an EMBL/GenBank/DDBJ whole genome shotgun (WGS) entry which is preliminary data.</text>
</comment>
<gene>
    <name evidence="1" type="ORF">PJF56_03785</name>
</gene>
<dbReference type="EMBL" id="JAQPOK010000029">
    <property type="protein sequence ID" value="MDJ1177980.1"/>
    <property type="molecule type" value="Genomic_DNA"/>
</dbReference>
<accession>A0ABT7BFY2</accession>
<evidence type="ECO:0008006" key="3">
    <source>
        <dbReference type="Google" id="ProtNLM"/>
    </source>
</evidence>
<proteinExistence type="predicted"/>
<name>A0ABT7BFY2_9CYAN</name>
<dbReference type="PANTHER" id="PTHR33352">
    <property type="entry name" value="SLR1095 PROTEIN"/>
    <property type="match status" value="1"/>
</dbReference>
<feature type="non-terminal residue" evidence="1">
    <location>
        <position position="1"/>
    </location>
</feature>
<evidence type="ECO:0000313" key="1">
    <source>
        <dbReference type="EMBL" id="MDJ1177980.1"/>
    </source>
</evidence>
<sequence>EPLELSEKKVWLEELGLGLALWQGEYEGVEGLWLRFYDPDGNWIPTPSERAQQAESELQQLRDKLRQLNIDPDSL</sequence>
<evidence type="ECO:0000313" key="2">
    <source>
        <dbReference type="Proteomes" id="UP001231370"/>
    </source>
</evidence>
<organism evidence="1 2">
    <name type="scientific">Roseofilum halophilum BLCC-M91</name>
    <dbReference type="NCBI Taxonomy" id="3022259"/>
    <lineage>
        <taxon>Bacteria</taxon>
        <taxon>Bacillati</taxon>
        <taxon>Cyanobacteriota</taxon>
        <taxon>Cyanophyceae</taxon>
        <taxon>Desertifilales</taxon>
        <taxon>Desertifilaceae</taxon>
        <taxon>Roseofilum</taxon>
        <taxon>Roseofilum halophilum</taxon>
    </lineage>
</organism>
<reference evidence="1 2" key="1">
    <citation type="submission" date="2023-01" db="EMBL/GenBank/DDBJ databases">
        <title>Novel diversity within Roseofilum (Cyanobacteria; Desertifilaceae) from marine benthic mats with descriptions of four novel species.</title>
        <authorList>
            <person name="Wang Y."/>
            <person name="Berthold D.E."/>
            <person name="Hu J."/>
            <person name="Lefler F.W."/>
            <person name="Laughinghouse H.D. IV."/>
        </authorList>
    </citation>
    <scope>NUCLEOTIDE SEQUENCE [LARGE SCALE GENOMIC DNA]</scope>
    <source>
        <strain evidence="1 2">BLCC-M91</strain>
    </source>
</reference>
<keyword evidence="2" id="KW-1185">Reference proteome</keyword>
<dbReference type="Proteomes" id="UP001231370">
    <property type="component" value="Unassembled WGS sequence"/>
</dbReference>